<feature type="repeat" description="PPR" evidence="2">
    <location>
        <begin position="214"/>
        <end position="248"/>
    </location>
</feature>
<dbReference type="Pfam" id="PF20431">
    <property type="entry name" value="E_motif"/>
    <property type="match status" value="1"/>
</dbReference>
<dbReference type="AlphaFoldDB" id="A0A6I9S1H7"/>
<keyword evidence="1" id="KW-0677">Repeat</keyword>
<sequence length="531" mass="58640">MLRAFVTPKNLVIFLRATTFISRARLSSIAGDQTPAWMSSNQIMQRHPRLLSLETCDSPRQLQPILAYAIVSGLFRNPFVASRVLHSAVSSSSTPDLSFASLVFSQMEKPNLFSWNTIIRALAASEDRSRSAAFSVYAEMLQRGTLPDKYTFPFLLKACRSSRDLYLGRSVHAHAFVLDFDADPFVQTAIVRMYLSCGSLGDARKAFDGMPHRDVVAWTAMVSGLVDQGCHWEALEVLNEMRFNDLDVTPNVATMVSAMSACANLGSLVHAKSLHAYVEKVGLEGDVFIRNSLIDMYAKCGSIAHAVQVFHSMSERDLHSWTALITGLASHGFGKEALDVFSQMQGMDVVPDATTFVAVLSACSHAGLAIEGLEIFDSMERVHGVVPELKHYGCMVDLLSRAGLVGCAYELVSSMHIGPNLVILGALLSACRIHGDLEIAELVSKKIESICRYKGGTPVLLSNMYANKQQWNEVASIREMTGKDASKPPGWSWIEVRGVIHEFLVEDRSHPHYKEMHLVLHELGKLMEEFV</sequence>
<dbReference type="GO" id="GO:0003723">
    <property type="term" value="F:RNA binding"/>
    <property type="evidence" value="ECO:0007669"/>
    <property type="project" value="InterPro"/>
</dbReference>
<dbReference type="InterPro" id="IPR002885">
    <property type="entry name" value="PPR_rpt"/>
</dbReference>
<dbReference type="FunFam" id="1.25.40.10:FF:000184">
    <property type="entry name" value="Pentatricopeptide repeat-containing protein, chloroplastic"/>
    <property type="match status" value="1"/>
</dbReference>
<dbReference type="Gene3D" id="1.25.40.10">
    <property type="entry name" value="Tetratricopeptide repeat domain"/>
    <property type="match status" value="3"/>
</dbReference>
<reference evidence="4" key="1">
    <citation type="submission" date="2025-08" db="UniProtKB">
        <authorList>
            <consortium name="RefSeq"/>
        </authorList>
    </citation>
    <scope>IDENTIFICATION</scope>
</reference>
<evidence type="ECO:0000256" key="1">
    <source>
        <dbReference type="ARBA" id="ARBA00022737"/>
    </source>
</evidence>
<evidence type="ECO:0000313" key="4">
    <source>
        <dbReference type="RefSeq" id="XP_010931785.2"/>
    </source>
</evidence>
<gene>
    <name evidence="4" type="primary">LOC105052620</name>
</gene>
<accession>A0A6I9S1H7</accession>
<feature type="repeat" description="PPR" evidence="2">
    <location>
        <begin position="317"/>
        <end position="351"/>
    </location>
</feature>
<dbReference type="InterPro" id="IPR011990">
    <property type="entry name" value="TPR-like_helical_dom_sf"/>
</dbReference>
<dbReference type="Pfam" id="PF01535">
    <property type="entry name" value="PPR"/>
    <property type="match status" value="1"/>
</dbReference>
<dbReference type="GO" id="GO:0009451">
    <property type="term" value="P:RNA modification"/>
    <property type="evidence" value="ECO:0007669"/>
    <property type="project" value="InterPro"/>
</dbReference>
<evidence type="ECO:0000256" key="2">
    <source>
        <dbReference type="PROSITE-ProRule" id="PRU00708"/>
    </source>
</evidence>
<dbReference type="PANTHER" id="PTHR47926">
    <property type="entry name" value="PENTATRICOPEPTIDE REPEAT-CONTAINING PROTEIN"/>
    <property type="match status" value="1"/>
</dbReference>
<proteinExistence type="predicted"/>
<dbReference type="InterPro" id="IPR046848">
    <property type="entry name" value="E_motif"/>
</dbReference>
<dbReference type="InterPro" id="IPR046960">
    <property type="entry name" value="PPR_At4g14850-like_plant"/>
</dbReference>
<dbReference type="Proteomes" id="UP000504607">
    <property type="component" value="Chromosome 10"/>
</dbReference>
<dbReference type="PANTHER" id="PTHR47926:SF411">
    <property type="entry name" value="PENTATRICOPEPTIDE REPEAT-CONTAINING PROTEIN"/>
    <property type="match status" value="1"/>
</dbReference>
<name>A0A6I9S1H7_ELAGV</name>
<dbReference type="RefSeq" id="XP_073101005.1">
    <property type="nucleotide sequence ID" value="XM_073244904.1"/>
</dbReference>
<feature type="repeat" description="PPR" evidence="2">
    <location>
        <begin position="286"/>
        <end position="316"/>
    </location>
</feature>
<dbReference type="NCBIfam" id="TIGR00756">
    <property type="entry name" value="PPR"/>
    <property type="match status" value="3"/>
</dbReference>
<dbReference type="RefSeq" id="XP_010931785.2">
    <property type="nucleotide sequence ID" value="XM_010933483.3"/>
</dbReference>
<feature type="repeat" description="PPR" evidence="2">
    <location>
        <begin position="111"/>
        <end position="147"/>
    </location>
</feature>
<dbReference type="OrthoDB" id="185373at2759"/>
<keyword evidence="3" id="KW-1185">Reference proteome</keyword>
<dbReference type="GeneID" id="105052620"/>
<dbReference type="InParanoid" id="A0A6I9S1H7"/>
<organism evidence="3 4">
    <name type="scientific">Elaeis guineensis var. tenera</name>
    <name type="common">Oil palm</name>
    <dbReference type="NCBI Taxonomy" id="51953"/>
    <lineage>
        <taxon>Eukaryota</taxon>
        <taxon>Viridiplantae</taxon>
        <taxon>Streptophyta</taxon>
        <taxon>Embryophyta</taxon>
        <taxon>Tracheophyta</taxon>
        <taxon>Spermatophyta</taxon>
        <taxon>Magnoliopsida</taxon>
        <taxon>Liliopsida</taxon>
        <taxon>Arecaceae</taxon>
        <taxon>Arecoideae</taxon>
        <taxon>Cocoseae</taxon>
        <taxon>Elaeidinae</taxon>
        <taxon>Elaeis</taxon>
    </lineage>
</organism>
<dbReference type="PROSITE" id="PS51375">
    <property type="entry name" value="PPR"/>
    <property type="match status" value="4"/>
</dbReference>
<dbReference type="FunFam" id="1.25.40.10:FF:000427">
    <property type="entry name" value="Pentatricopeptide repeat-containing protein chloroplastic"/>
    <property type="match status" value="1"/>
</dbReference>
<protein>
    <submittedName>
        <fullName evidence="4">Pentatricopeptide repeat-containing protein At4g21065</fullName>
    </submittedName>
</protein>
<dbReference type="Pfam" id="PF13041">
    <property type="entry name" value="PPR_2"/>
    <property type="match status" value="2"/>
</dbReference>
<evidence type="ECO:0000313" key="3">
    <source>
        <dbReference type="Proteomes" id="UP000504607"/>
    </source>
</evidence>